<organism evidence="4 5">
    <name type="scientific">Helicocarpus griseus UAMH5409</name>
    <dbReference type="NCBI Taxonomy" id="1447875"/>
    <lineage>
        <taxon>Eukaryota</taxon>
        <taxon>Fungi</taxon>
        <taxon>Dikarya</taxon>
        <taxon>Ascomycota</taxon>
        <taxon>Pezizomycotina</taxon>
        <taxon>Eurotiomycetes</taxon>
        <taxon>Eurotiomycetidae</taxon>
        <taxon>Onygenales</taxon>
        <taxon>Ajellomycetaceae</taxon>
        <taxon>Helicocarpus</taxon>
    </lineage>
</organism>
<keyword evidence="2" id="KW-0560">Oxidoreductase</keyword>
<sequence length="288" mass="30769">MADRPISSKTVIVTGAGRGIGREIALAFASAGANVACVSRTVSELNAVVSMIETTTPGRGLAVVADITTPGAARTIHETVINAFGPVYAAVNNAGIDKINTLEHEKDFDSWWRVLEVNLRGPVALVHEVLPSMLSRGEGVIISIGSRNARMSIPFTTAYSASKTALLRFHHCLELETRGRGVTNFFVQPGDVATTLSHGEGVIDLDTIARVPELRKMLEATVGTCDTPATLAAELCVRLAIDKSTRVLSGRYVDAQQDISRIIRVLNGELACEEDPSDLYTLGMSILL</sequence>
<comment type="caution">
    <text evidence="4">The sequence shown here is derived from an EMBL/GenBank/DDBJ whole genome shotgun (WGS) entry which is preliminary data.</text>
</comment>
<dbReference type="STRING" id="1447875.A0A2B7WZA9"/>
<dbReference type="EMBL" id="PDNB01000166">
    <property type="protein sequence ID" value="PGH01871.1"/>
    <property type="molecule type" value="Genomic_DNA"/>
</dbReference>
<dbReference type="PANTHER" id="PTHR44196">
    <property type="entry name" value="DEHYDROGENASE/REDUCTASE SDR FAMILY MEMBER 7B"/>
    <property type="match status" value="1"/>
</dbReference>
<dbReference type="InterPro" id="IPR002347">
    <property type="entry name" value="SDR_fam"/>
</dbReference>
<protein>
    <submittedName>
        <fullName evidence="4">Uncharacterized protein</fullName>
    </submittedName>
</protein>
<name>A0A2B7WZA9_9EURO</name>
<dbReference type="GO" id="GO:0016020">
    <property type="term" value="C:membrane"/>
    <property type="evidence" value="ECO:0007669"/>
    <property type="project" value="TreeGrafter"/>
</dbReference>
<dbReference type="Pfam" id="PF00106">
    <property type="entry name" value="adh_short"/>
    <property type="match status" value="1"/>
</dbReference>
<proteinExistence type="inferred from homology"/>
<evidence type="ECO:0000256" key="2">
    <source>
        <dbReference type="ARBA" id="ARBA00023002"/>
    </source>
</evidence>
<dbReference type="PRINTS" id="PR00081">
    <property type="entry name" value="GDHRDH"/>
</dbReference>
<dbReference type="Proteomes" id="UP000223968">
    <property type="component" value="Unassembled WGS sequence"/>
</dbReference>
<dbReference type="GO" id="GO:0016491">
    <property type="term" value="F:oxidoreductase activity"/>
    <property type="evidence" value="ECO:0007669"/>
    <property type="project" value="UniProtKB-KW"/>
</dbReference>
<dbReference type="InterPro" id="IPR036291">
    <property type="entry name" value="NAD(P)-bd_dom_sf"/>
</dbReference>
<keyword evidence="5" id="KW-1185">Reference proteome</keyword>
<evidence type="ECO:0000313" key="4">
    <source>
        <dbReference type="EMBL" id="PGH01871.1"/>
    </source>
</evidence>
<dbReference type="SUPFAM" id="SSF51735">
    <property type="entry name" value="NAD(P)-binding Rossmann-fold domains"/>
    <property type="match status" value="1"/>
</dbReference>
<dbReference type="PRINTS" id="PR00080">
    <property type="entry name" value="SDRFAMILY"/>
</dbReference>
<dbReference type="AlphaFoldDB" id="A0A2B7WZA9"/>
<accession>A0A2B7WZA9</accession>
<dbReference type="PANTHER" id="PTHR44196:SF1">
    <property type="entry name" value="DEHYDROGENASE_REDUCTASE SDR FAMILY MEMBER 7B"/>
    <property type="match status" value="1"/>
</dbReference>
<evidence type="ECO:0000256" key="3">
    <source>
        <dbReference type="RuleBase" id="RU000363"/>
    </source>
</evidence>
<evidence type="ECO:0000313" key="5">
    <source>
        <dbReference type="Proteomes" id="UP000223968"/>
    </source>
</evidence>
<dbReference type="Gene3D" id="3.40.50.720">
    <property type="entry name" value="NAD(P)-binding Rossmann-like Domain"/>
    <property type="match status" value="1"/>
</dbReference>
<dbReference type="OrthoDB" id="1933717at2759"/>
<comment type="similarity">
    <text evidence="1 3">Belongs to the short-chain dehydrogenases/reductases (SDR) family.</text>
</comment>
<evidence type="ECO:0000256" key="1">
    <source>
        <dbReference type="ARBA" id="ARBA00006484"/>
    </source>
</evidence>
<reference evidence="4 5" key="1">
    <citation type="submission" date="2017-10" db="EMBL/GenBank/DDBJ databases">
        <title>Comparative genomics in systemic dimorphic fungi from Ajellomycetaceae.</title>
        <authorList>
            <person name="Munoz J.F."/>
            <person name="Mcewen J.G."/>
            <person name="Clay O.K."/>
            <person name="Cuomo C.A."/>
        </authorList>
    </citation>
    <scope>NUCLEOTIDE SEQUENCE [LARGE SCALE GENOMIC DNA]</scope>
    <source>
        <strain evidence="4 5">UAMH5409</strain>
    </source>
</reference>
<gene>
    <name evidence="4" type="ORF">AJ79_07808</name>
</gene>
<dbReference type="CDD" id="cd05233">
    <property type="entry name" value="SDR_c"/>
    <property type="match status" value="1"/>
</dbReference>